<reference evidence="9 10" key="1">
    <citation type="submission" date="2024-09" db="EMBL/GenBank/DDBJ databases">
        <title>Chromosome-scale assembly of Riccia sorocarpa.</title>
        <authorList>
            <person name="Paukszto L."/>
        </authorList>
    </citation>
    <scope>NUCLEOTIDE SEQUENCE [LARGE SCALE GENOMIC DNA]</scope>
    <source>
        <strain evidence="9">LP-2024</strain>
        <tissue evidence="9">Aerial parts of the thallus</tissue>
    </source>
</reference>
<evidence type="ECO:0000256" key="5">
    <source>
        <dbReference type="ARBA" id="ARBA00023043"/>
    </source>
</evidence>
<feature type="transmembrane region" description="Helical" evidence="7">
    <location>
        <begin position="434"/>
        <end position="455"/>
    </location>
</feature>
<feature type="domain" description="PGG" evidence="8">
    <location>
        <begin position="304"/>
        <end position="420"/>
    </location>
</feature>
<keyword evidence="4 7" id="KW-1133">Transmembrane helix</keyword>
<evidence type="ECO:0000256" key="7">
    <source>
        <dbReference type="SAM" id="Phobius"/>
    </source>
</evidence>
<gene>
    <name evidence="9" type="ORF">R1sor_002515</name>
</gene>
<feature type="transmembrane region" description="Helical" evidence="7">
    <location>
        <begin position="354"/>
        <end position="375"/>
    </location>
</feature>
<dbReference type="Pfam" id="PF13637">
    <property type="entry name" value="Ank_4"/>
    <property type="match status" value="1"/>
</dbReference>
<evidence type="ECO:0000259" key="8">
    <source>
        <dbReference type="Pfam" id="PF13962"/>
    </source>
</evidence>
<dbReference type="PANTHER" id="PTHR24186:SF38">
    <property type="entry name" value="ANKYRIN REPEAT FAMILY PROTEIN"/>
    <property type="match status" value="1"/>
</dbReference>
<dbReference type="InterPro" id="IPR002110">
    <property type="entry name" value="Ankyrin_rpt"/>
</dbReference>
<comment type="caution">
    <text evidence="9">The sequence shown here is derived from an EMBL/GenBank/DDBJ whole genome shotgun (WGS) entry which is preliminary data.</text>
</comment>
<evidence type="ECO:0000256" key="6">
    <source>
        <dbReference type="ARBA" id="ARBA00023136"/>
    </source>
</evidence>
<dbReference type="SUPFAM" id="SSF48403">
    <property type="entry name" value="Ankyrin repeat"/>
    <property type="match status" value="1"/>
</dbReference>
<accession>A0ABD3GZD6</accession>
<comment type="subcellular location">
    <subcellularLocation>
        <location evidence="1">Membrane</location>
        <topology evidence="1">Multi-pass membrane protein</topology>
    </subcellularLocation>
</comment>
<dbReference type="Pfam" id="PF13962">
    <property type="entry name" value="PGG"/>
    <property type="match status" value="1"/>
</dbReference>
<keyword evidence="3" id="KW-0677">Repeat</keyword>
<proteinExistence type="predicted"/>
<evidence type="ECO:0000256" key="2">
    <source>
        <dbReference type="ARBA" id="ARBA00022692"/>
    </source>
</evidence>
<evidence type="ECO:0000256" key="3">
    <source>
        <dbReference type="ARBA" id="ARBA00022737"/>
    </source>
</evidence>
<sequence length="475" mass="52393">MHDSSGRTPLGVCLALPGGLEGLGSNILDFVKFFHPFDTGGCGCDGEPCWRWEYDGWMCEIDIGAVYKVNGYSYYEVKGDSHDCMYRGYVSRLKTVADVVLNSPHLSSTDRVRRMELLCTFPDFSPVGVAGRTRLRGQEALHERLTPLQLAVLLGDTAMVRLLAKDNRVHDCARTLLDSGAFDPCFRDDDGNTALHHAAASSNPSFLVMKLHDFVEIPVDQLWIGNITGPKGLETVKLPLDPENSKQQEVKRQGCVNMLLQAEVDIWQVNYAKQAASLHQDASPEYSLWWYEKLDKETQEQTTKLTTAANALSVTAALIATASYIGPLQPPLGYGSDGNDPADKVQVDILSVRVFIVCNTLAFYIALVAIMFSLTPSLPMPQVSMLDELKRIRRSVTLGLVSLILAIVTILVAFASASIAVIPKSWNDKGLTGGTLGLGGLMCLVVLVLCCIRAVRLMFHKSRTVRNFYIRWVYI</sequence>
<keyword evidence="6 7" id="KW-0472">Membrane</keyword>
<evidence type="ECO:0000256" key="1">
    <source>
        <dbReference type="ARBA" id="ARBA00004141"/>
    </source>
</evidence>
<dbReference type="InterPro" id="IPR026961">
    <property type="entry name" value="PGG_dom"/>
</dbReference>
<protein>
    <recommendedName>
        <fullName evidence="8">PGG domain-containing protein</fullName>
    </recommendedName>
</protein>
<keyword evidence="10" id="KW-1185">Reference proteome</keyword>
<name>A0ABD3GZD6_9MARC</name>
<keyword evidence="5" id="KW-0040">ANK repeat</keyword>
<dbReference type="Gene3D" id="1.25.40.20">
    <property type="entry name" value="Ankyrin repeat-containing domain"/>
    <property type="match status" value="1"/>
</dbReference>
<evidence type="ECO:0000313" key="10">
    <source>
        <dbReference type="Proteomes" id="UP001633002"/>
    </source>
</evidence>
<dbReference type="EMBL" id="JBJQOH010000006">
    <property type="protein sequence ID" value="KAL3684493.1"/>
    <property type="molecule type" value="Genomic_DNA"/>
</dbReference>
<dbReference type="GO" id="GO:0016020">
    <property type="term" value="C:membrane"/>
    <property type="evidence" value="ECO:0007669"/>
    <property type="project" value="UniProtKB-SubCell"/>
</dbReference>
<feature type="transmembrane region" description="Helical" evidence="7">
    <location>
        <begin position="396"/>
        <end position="422"/>
    </location>
</feature>
<dbReference type="PANTHER" id="PTHR24186">
    <property type="entry name" value="PROTEIN PHOSPHATASE 1 REGULATORY SUBUNIT"/>
    <property type="match status" value="1"/>
</dbReference>
<keyword evidence="2 7" id="KW-0812">Transmembrane</keyword>
<dbReference type="Proteomes" id="UP001633002">
    <property type="component" value="Unassembled WGS sequence"/>
</dbReference>
<dbReference type="AlphaFoldDB" id="A0ABD3GZD6"/>
<organism evidence="9 10">
    <name type="scientific">Riccia sorocarpa</name>
    <dbReference type="NCBI Taxonomy" id="122646"/>
    <lineage>
        <taxon>Eukaryota</taxon>
        <taxon>Viridiplantae</taxon>
        <taxon>Streptophyta</taxon>
        <taxon>Embryophyta</taxon>
        <taxon>Marchantiophyta</taxon>
        <taxon>Marchantiopsida</taxon>
        <taxon>Marchantiidae</taxon>
        <taxon>Marchantiales</taxon>
        <taxon>Ricciaceae</taxon>
        <taxon>Riccia</taxon>
    </lineage>
</organism>
<dbReference type="InterPro" id="IPR036770">
    <property type="entry name" value="Ankyrin_rpt-contain_sf"/>
</dbReference>
<evidence type="ECO:0000313" key="9">
    <source>
        <dbReference type="EMBL" id="KAL3684493.1"/>
    </source>
</evidence>
<evidence type="ECO:0000256" key="4">
    <source>
        <dbReference type="ARBA" id="ARBA00022989"/>
    </source>
</evidence>